<gene>
    <name evidence="2 4" type="ORF">BDZ99DRAFT_565451</name>
</gene>
<dbReference type="RefSeq" id="XP_033584714.1">
    <property type="nucleotide sequence ID" value="XM_033727477.1"/>
</dbReference>
<evidence type="ECO:0000313" key="2">
    <source>
        <dbReference type="EMBL" id="KAF2817750.1"/>
    </source>
</evidence>
<keyword evidence="3" id="KW-1185">Reference proteome</keyword>
<name>A0A6A6Z9P2_9PEZI</name>
<dbReference type="EMBL" id="MU003692">
    <property type="protein sequence ID" value="KAF2817750.1"/>
    <property type="molecule type" value="Genomic_DNA"/>
</dbReference>
<dbReference type="AlphaFoldDB" id="A0A6A6Z9P2"/>
<sequence>MDSNRAPVEDERTPPQIAIACAFASALALANAPHSRIPRKYRTPPTIPQDSKLLTPPPTASRPIALLVAADSTKASFADLPPEIRNEIYSYVAASFPYSITFTGPHRKRTPFYDIHPQIRHEFGSLFFAIPRTYVFSGYAYNSLRMNRAGALRERSLAIRRADAFFESAAFRRVMATKTSKIELVLNFSGRGHGKLTNDQAVKLAAKITRLANDWMSTQYARLEGGAGTTQDSRNALKELYKKMALLCNTPKDNFDIIGNLLCAALPRMVSECLFRPDKIYLDIAIVFKEIMLYGVTVQGRSEREK</sequence>
<protein>
    <submittedName>
        <fullName evidence="2 4">Uncharacterized protein</fullName>
    </submittedName>
</protein>
<reference evidence="2 4" key="1">
    <citation type="journal article" date="2020" name="Stud. Mycol.">
        <title>101 Dothideomycetes genomes: a test case for predicting lifestyles and emergence of pathogens.</title>
        <authorList>
            <person name="Haridas S."/>
            <person name="Albert R."/>
            <person name="Binder M."/>
            <person name="Bloem J."/>
            <person name="Labutti K."/>
            <person name="Salamov A."/>
            <person name="Andreopoulos B."/>
            <person name="Baker S."/>
            <person name="Barry K."/>
            <person name="Bills G."/>
            <person name="Bluhm B."/>
            <person name="Cannon C."/>
            <person name="Castanera R."/>
            <person name="Culley D."/>
            <person name="Daum C."/>
            <person name="Ezra D."/>
            <person name="Gonzalez J."/>
            <person name="Henrissat B."/>
            <person name="Kuo A."/>
            <person name="Liang C."/>
            <person name="Lipzen A."/>
            <person name="Lutzoni F."/>
            <person name="Magnuson J."/>
            <person name="Mondo S."/>
            <person name="Nolan M."/>
            <person name="Ohm R."/>
            <person name="Pangilinan J."/>
            <person name="Park H.-J."/>
            <person name="Ramirez L."/>
            <person name="Alfaro M."/>
            <person name="Sun H."/>
            <person name="Tritt A."/>
            <person name="Yoshinaga Y."/>
            <person name="Zwiers L.-H."/>
            <person name="Turgeon B."/>
            <person name="Goodwin S."/>
            <person name="Spatafora J."/>
            <person name="Crous P."/>
            <person name="Grigoriev I."/>
        </authorList>
    </citation>
    <scope>NUCLEOTIDE SEQUENCE</scope>
    <source>
        <strain evidence="2 4">CBS 304.34</strain>
    </source>
</reference>
<reference evidence="4" key="2">
    <citation type="submission" date="2020-04" db="EMBL/GenBank/DDBJ databases">
        <authorList>
            <consortium name="NCBI Genome Project"/>
        </authorList>
    </citation>
    <scope>NUCLEOTIDE SEQUENCE</scope>
    <source>
        <strain evidence="4">CBS 304.34</strain>
    </source>
</reference>
<organism evidence="2">
    <name type="scientific">Mytilinidion resinicola</name>
    <dbReference type="NCBI Taxonomy" id="574789"/>
    <lineage>
        <taxon>Eukaryota</taxon>
        <taxon>Fungi</taxon>
        <taxon>Dikarya</taxon>
        <taxon>Ascomycota</taxon>
        <taxon>Pezizomycotina</taxon>
        <taxon>Dothideomycetes</taxon>
        <taxon>Pleosporomycetidae</taxon>
        <taxon>Mytilinidiales</taxon>
        <taxon>Mytilinidiaceae</taxon>
        <taxon>Mytilinidion</taxon>
    </lineage>
</organism>
<evidence type="ECO:0000313" key="3">
    <source>
        <dbReference type="Proteomes" id="UP000504636"/>
    </source>
</evidence>
<reference evidence="4" key="3">
    <citation type="submission" date="2025-04" db="UniProtKB">
        <authorList>
            <consortium name="RefSeq"/>
        </authorList>
    </citation>
    <scope>IDENTIFICATION</scope>
    <source>
        <strain evidence="4">CBS 304.34</strain>
    </source>
</reference>
<dbReference type="Proteomes" id="UP000504636">
    <property type="component" value="Unplaced"/>
</dbReference>
<dbReference type="GeneID" id="54468370"/>
<feature type="region of interest" description="Disordered" evidence="1">
    <location>
        <begin position="37"/>
        <end position="57"/>
    </location>
</feature>
<proteinExistence type="predicted"/>
<evidence type="ECO:0000256" key="1">
    <source>
        <dbReference type="SAM" id="MobiDB-lite"/>
    </source>
</evidence>
<evidence type="ECO:0000313" key="4">
    <source>
        <dbReference type="RefSeq" id="XP_033584714.1"/>
    </source>
</evidence>
<accession>A0A6A6Z9P2</accession>